<dbReference type="Pfam" id="PF05222">
    <property type="entry name" value="AlaDh_PNT_N"/>
    <property type="match status" value="1"/>
</dbReference>
<accession>M9RCR5</accession>
<evidence type="ECO:0000256" key="3">
    <source>
        <dbReference type="ARBA" id="ARBA00011245"/>
    </source>
</evidence>
<dbReference type="InterPro" id="IPR027281">
    <property type="entry name" value="Lys1"/>
</dbReference>
<feature type="active site" description="Proton donor" evidence="12">
    <location>
        <position position="92"/>
    </location>
</feature>
<dbReference type="EMBL" id="CP003740">
    <property type="protein sequence ID" value="AGI69947.1"/>
    <property type="molecule type" value="Genomic_DNA"/>
</dbReference>
<evidence type="ECO:0000256" key="5">
    <source>
        <dbReference type="ARBA" id="ARBA00021221"/>
    </source>
</evidence>
<protein>
    <recommendedName>
        <fullName evidence="5">Saccharopine dehydrogenase [NAD(+), L-lysine-forming]</fullName>
        <ecNumber evidence="4">1.5.1.7</ecNumber>
    </recommendedName>
    <alternativeName>
        <fullName evidence="10">Lysine--2-oxoglutarate reductase</fullName>
    </alternativeName>
</protein>
<evidence type="ECO:0000256" key="13">
    <source>
        <dbReference type="PIRSR" id="PIRSR018250-3"/>
    </source>
</evidence>
<dbReference type="KEGG" id="oat:OAN307_c45970"/>
<dbReference type="SUPFAM" id="SSF52283">
    <property type="entry name" value="Formate/glycerate dehydrogenase catalytic domain-like"/>
    <property type="match status" value="1"/>
</dbReference>
<evidence type="ECO:0000256" key="7">
    <source>
        <dbReference type="ARBA" id="ARBA00023002"/>
    </source>
</evidence>
<evidence type="ECO:0000313" key="17">
    <source>
        <dbReference type="EMBL" id="AGI69947.1"/>
    </source>
</evidence>
<keyword evidence="18" id="KW-1185">Reference proteome</keyword>
<reference evidence="17 18" key="1">
    <citation type="journal article" date="2013" name="PLoS ONE">
        <title>Poles Apart: Arctic and Antarctic Octadecabacter strains Share High Genome Plasticity and a New Type of Xanthorhodopsin.</title>
        <authorList>
            <person name="Vollmers J."/>
            <person name="Voget S."/>
            <person name="Dietrich S."/>
            <person name="Gollnow K."/>
            <person name="Smits M."/>
            <person name="Meyer K."/>
            <person name="Brinkhoff T."/>
            <person name="Simon M."/>
            <person name="Daniel R."/>
        </authorList>
    </citation>
    <scope>NUCLEOTIDE SEQUENCE [LARGE SCALE GENOMIC DNA]</scope>
    <source>
        <strain evidence="17 18">307</strain>
    </source>
</reference>
<dbReference type="InterPro" id="IPR007698">
    <property type="entry name" value="AlaDH/PNT_NAD(H)-bd"/>
</dbReference>
<dbReference type="SUPFAM" id="SSF51735">
    <property type="entry name" value="NAD(P)-binding Rossmann-fold domains"/>
    <property type="match status" value="1"/>
</dbReference>
<comment type="similarity">
    <text evidence="2">Belongs to the AlaDH/PNT family.</text>
</comment>
<dbReference type="SMART" id="SM01003">
    <property type="entry name" value="AlaDh_PNT_N"/>
    <property type="match status" value="1"/>
</dbReference>
<dbReference type="AlphaFoldDB" id="M9RCR5"/>
<evidence type="ECO:0000256" key="2">
    <source>
        <dbReference type="ARBA" id="ARBA00005689"/>
    </source>
</evidence>
<dbReference type="GO" id="GO:0004754">
    <property type="term" value="F:saccharopine dehydrogenase (NAD+, L-lysine-forming) activity"/>
    <property type="evidence" value="ECO:0007669"/>
    <property type="project" value="UniProtKB-EC"/>
</dbReference>
<evidence type="ECO:0000256" key="1">
    <source>
        <dbReference type="ARBA" id="ARBA00004884"/>
    </source>
</evidence>
<proteinExistence type="inferred from homology"/>
<evidence type="ECO:0000256" key="10">
    <source>
        <dbReference type="ARBA" id="ARBA00033228"/>
    </source>
</evidence>
<gene>
    <name evidence="17" type="ORF">OAN307_c45970</name>
</gene>
<evidence type="ECO:0000259" key="15">
    <source>
        <dbReference type="SMART" id="SM01002"/>
    </source>
</evidence>
<evidence type="ECO:0000256" key="4">
    <source>
        <dbReference type="ARBA" id="ARBA00012847"/>
    </source>
</evidence>
<feature type="binding site" evidence="13">
    <location>
        <position position="210"/>
    </location>
    <ligand>
        <name>NAD(+)</name>
        <dbReference type="ChEBI" id="CHEBI:57540"/>
    </ligand>
</feature>
<evidence type="ECO:0000313" key="18">
    <source>
        <dbReference type="Proteomes" id="UP000005307"/>
    </source>
</evidence>
<feature type="binding site" evidence="13">
    <location>
        <begin position="189"/>
        <end position="190"/>
    </location>
    <ligand>
        <name>NAD(+)</name>
        <dbReference type="ChEBI" id="CHEBI:57540"/>
    </ligand>
</feature>
<dbReference type="InterPro" id="IPR051168">
    <property type="entry name" value="AASS"/>
</dbReference>
<dbReference type="CDD" id="cd12188">
    <property type="entry name" value="SDH"/>
    <property type="match status" value="1"/>
</dbReference>
<dbReference type="GO" id="GO:0019878">
    <property type="term" value="P:lysine biosynthetic process via aminoadipic acid"/>
    <property type="evidence" value="ECO:0007669"/>
    <property type="project" value="UniProtKB-UniPathway"/>
</dbReference>
<evidence type="ECO:0000256" key="8">
    <source>
        <dbReference type="ARBA" id="ARBA00023027"/>
    </source>
</evidence>
<name>M9RCR5_9RHOB</name>
<dbReference type="Gene3D" id="3.40.50.720">
    <property type="entry name" value="NAD(P)-binding Rossmann-like Domain"/>
    <property type="match status" value="2"/>
</dbReference>
<keyword evidence="7" id="KW-0560">Oxidoreductase</keyword>
<dbReference type="HOGENOM" id="CLU_063085_0_0_5"/>
<organism evidence="17 18">
    <name type="scientific">Octadecabacter antarcticus 307</name>
    <dbReference type="NCBI Taxonomy" id="391626"/>
    <lineage>
        <taxon>Bacteria</taxon>
        <taxon>Pseudomonadati</taxon>
        <taxon>Pseudomonadota</taxon>
        <taxon>Alphaproteobacteria</taxon>
        <taxon>Rhodobacterales</taxon>
        <taxon>Roseobacteraceae</taxon>
        <taxon>Octadecabacter</taxon>
    </lineage>
</organism>
<feature type="domain" description="Alanine dehydrogenase/pyridine nucleotide transhydrogenase N-terminal" evidence="16">
    <location>
        <begin position="4"/>
        <end position="138"/>
    </location>
</feature>
<dbReference type="InterPro" id="IPR036291">
    <property type="entry name" value="NAD(P)-bd_dom_sf"/>
</dbReference>
<keyword evidence="6" id="KW-0028">Amino-acid biosynthesis</keyword>
<comment type="pathway">
    <text evidence="1">Amino-acid biosynthesis; L-lysine biosynthesis via AAA pathway; L-lysine from L-alpha-aminoadipate (fungal route): step 3/3.</text>
</comment>
<evidence type="ECO:0000256" key="9">
    <source>
        <dbReference type="ARBA" id="ARBA00023157"/>
    </source>
</evidence>
<dbReference type="InterPro" id="IPR007886">
    <property type="entry name" value="AlaDH/PNT_N"/>
</dbReference>
<feature type="region of interest" description="Disordered" evidence="14">
    <location>
        <begin position="1"/>
        <end position="21"/>
    </location>
</feature>
<dbReference type="eggNOG" id="COG0686">
    <property type="taxonomic scope" value="Bacteria"/>
</dbReference>
<keyword evidence="8 13" id="KW-0520">NAD</keyword>
<evidence type="ECO:0000259" key="16">
    <source>
        <dbReference type="SMART" id="SM01003"/>
    </source>
</evidence>
<dbReference type="EC" id="1.5.1.7" evidence="4"/>
<comment type="subunit">
    <text evidence="3">Monomer.</text>
</comment>
<dbReference type="PIRSF" id="PIRSF018250">
    <property type="entry name" value="Saccharopine_DH_Lys"/>
    <property type="match status" value="1"/>
</dbReference>
<evidence type="ECO:0000256" key="14">
    <source>
        <dbReference type="SAM" id="MobiDB-lite"/>
    </source>
</evidence>
<evidence type="ECO:0000256" key="6">
    <source>
        <dbReference type="ARBA" id="ARBA00022605"/>
    </source>
</evidence>
<dbReference type="SMART" id="SM01002">
    <property type="entry name" value="AlaDh_PNT_C"/>
    <property type="match status" value="1"/>
</dbReference>
<evidence type="ECO:0000256" key="12">
    <source>
        <dbReference type="PIRSR" id="PIRSR018250-1"/>
    </source>
</evidence>
<dbReference type="GO" id="GO:0005737">
    <property type="term" value="C:cytoplasm"/>
    <property type="evidence" value="ECO:0007669"/>
    <property type="project" value="TreeGrafter"/>
</dbReference>
<dbReference type="STRING" id="391626.OAN307_c45970"/>
<feature type="active site" description="Proton acceptor" evidence="12">
    <location>
        <position position="74"/>
    </location>
</feature>
<feature type="binding site" evidence="13">
    <location>
        <position position="126"/>
    </location>
    <ligand>
        <name>NAD(+)</name>
        <dbReference type="ChEBI" id="CHEBI:57540"/>
    </ligand>
</feature>
<dbReference type="OrthoDB" id="502334at2"/>
<evidence type="ECO:0000256" key="11">
    <source>
        <dbReference type="ARBA" id="ARBA00047860"/>
    </source>
</evidence>
<feature type="binding site" evidence="13">
    <location>
        <begin position="298"/>
        <end position="301"/>
    </location>
    <ligand>
        <name>NAD(+)</name>
        <dbReference type="ChEBI" id="CHEBI:57540"/>
    </ligand>
</feature>
<dbReference type="UniPathway" id="UPA00033">
    <property type="reaction ID" value="UER00034"/>
</dbReference>
<dbReference type="PANTHER" id="PTHR11133">
    <property type="entry name" value="SACCHAROPINE DEHYDROGENASE"/>
    <property type="match status" value="1"/>
</dbReference>
<keyword evidence="9" id="KW-1015">Disulfide bond</keyword>
<dbReference type="RefSeq" id="WP_015501833.1">
    <property type="nucleotide sequence ID" value="NC_020911.1"/>
</dbReference>
<feature type="domain" description="Alanine dehydrogenase/pyridine nucleotide transhydrogenase NAD(H)-binding" evidence="15">
    <location>
        <begin position="168"/>
        <end position="297"/>
    </location>
</feature>
<sequence>MLIWMRGEPRENEARAPMTPKGAAKMLSKGWRVVVEDAPDRCIPTKSYRDVGCEIVKNGEWVNAPDDAIILGLKELPVDGTPLRRRHIMFGHAFKGQASGRVLLDRFKSGGGTLLDLEYLVDDTERRVAAFGYWAGYAGAAISVMAWGQQQRGRTLGAVSAFASATEMARSVRASIDIIPTALIIGALGRVGSGAMDLCVAAGIAPTGWDMAETAHGGPFPEVLTHDILLNCILAHKGAPVFVPADARTAARKLSVIGDIACDPDSDFSPIKVYNTATTWDMPTLRAHDTPPLDVMAIDNLPSLLPVESTDDFASQLLPHLLTLDRPEAGVWGRAQKTFAAHL</sequence>
<dbReference type="Proteomes" id="UP000005307">
    <property type="component" value="Chromosome"/>
</dbReference>
<feature type="binding site" evidence="13">
    <location>
        <position position="214"/>
    </location>
    <ligand>
        <name>NAD(+)</name>
        <dbReference type="ChEBI" id="CHEBI:57540"/>
    </ligand>
</feature>
<dbReference type="PANTHER" id="PTHR11133:SF23">
    <property type="entry name" value="SACCHAROPINE DEHYDROGENASE [NAD(+), L-LYSINE-FORMING]"/>
    <property type="match status" value="1"/>
</dbReference>
<comment type="catalytic activity">
    <reaction evidence="11">
        <text>L-saccharopine + NAD(+) + H2O = L-lysine + 2-oxoglutarate + NADH + H(+)</text>
        <dbReference type="Rhea" id="RHEA:12440"/>
        <dbReference type="ChEBI" id="CHEBI:15377"/>
        <dbReference type="ChEBI" id="CHEBI:15378"/>
        <dbReference type="ChEBI" id="CHEBI:16810"/>
        <dbReference type="ChEBI" id="CHEBI:32551"/>
        <dbReference type="ChEBI" id="CHEBI:57540"/>
        <dbReference type="ChEBI" id="CHEBI:57945"/>
        <dbReference type="ChEBI" id="CHEBI:57951"/>
        <dbReference type="EC" id="1.5.1.7"/>
    </reaction>
</comment>